<feature type="domain" description="Solute-binding protein family 3/N-terminal" evidence="2">
    <location>
        <begin position="46"/>
        <end position="379"/>
    </location>
</feature>
<protein>
    <recommendedName>
        <fullName evidence="2">Solute-binding protein family 3/N-terminal domain-containing protein</fullName>
    </recommendedName>
</protein>
<dbReference type="SUPFAM" id="SSF53850">
    <property type="entry name" value="Periplasmic binding protein-like II"/>
    <property type="match status" value="1"/>
</dbReference>
<dbReference type="AlphaFoldDB" id="A0A9K3GHW3"/>
<keyword evidence="1" id="KW-1133">Transmembrane helix</keyword>
<reference evidence="3 4" key="1">
    <citation type="journal article" date="2018" name="PLoS ONE">
        <title>The draft genome of Kipferlia bialata reveals reductive genome evolution in fornicate parasites.</title>
        <authorList>
            <person name="Tanifuji G."/>
            <person name="Takabayashi S."/>
            <person name="Kume K."/>
            <person name="Takagi M."/>
            <person name="Nakayama T."/>
            <person name="Kamikawa R."/>
            <person name="Inagaki Y."/>
            <person name="Hashimoto T."/>
        </authorList>
    </citation>
    <scope>NUCLEOTIDE SEQUENCE [LARGE SCALE GENOMIC DNA]</scope>
    <source>
        <strain evidence="3">NY0173</strain>
    </source>
</reference>
<dbReference type="Gene3D" id="3.40.190.10">
    <property type="entry name" value="Periplasmic binding protein-like II"/>
    <property type="match status" value="1"/>
</dbReference>
<comment type="caution">
    <text evidence="3">The sequence shown here is derived from an EMBL/GenBank/DDBJ whole genome shotgun (WGS) entry which is preliminary data.</text>
</comment>
<dbReference type="Proteomes" id="UP000265618">
    <property type="component" value="Unassembled WGS sequence"/>
</dbReference>
<evidence type="ECO:0000313" key="4">
    <source>
        <dbReference type="Proteomes" id="UP000265618"/>
    </source>
</evidence>
<proteinExistence type="predicted"/>
<name>A0A9K3GHW3_9EUKA</name>
<keyword evidence="1" id="KW-0812">Transmembrane</keyword>
<evidence type="ECO:0000259" key="2">
    <source>
        <dbReference type="Pfam" id="PF00497"/>
    </source>
</evidence>
<accession>A0A9K3GHW3</accession>
<dbReference type="InterPro" id="IPR001638">
    <property type="entry name" value="Solute-binding_3/MltF_N"/>
</dbReference>
<gene>
    <name evidence="3" type="ORF">KIPB_004075</name>
</gene>
<organism evidence="3 4">
    <name type="scientific">Kipferlia bialata</name>
    <dbReference type="NCBI Taxonomy" id="797122"/>
    <lineage>
        <taxon>Eukaryota</taxon>
        <taxon>Metamonada</taxon>
        <taxon>Carpediemonas-like organisms</taxon>
        <taxon>Kipferlia</taxon>
    </lineage>
</organism>
<dbReference type="Pfam" id="PF00497">
    <property type="entry name" value="SBP_bac_3"/>
    <property type="match status" value="1"/>
</dbReference>
<keyword evidence="4" id="KW-1185">Reference proteome</keyword>
<evidence type="ECO:0000256" key="1">
    <source>
        <dbReference type="SAM" id="Phobius"/>
    </source>
</evidence>
<keyword evidence="1" id="KW-0472">Membrane</keyword>
<dbReference type="EMBL" id="BDIP01000838">
    <property type="protein sequence ID" value="GIQ82856.1"/>
    <property type="molecule type" value="Genomic_DNA"/>
</dbReference>
<sequence length="444" mass="48001">MSLLRTGLRAWAKMIGEEEADAEAKEVTGVSGDYTFTSDNVQICTLDYPPYAYCSESQTNPRGFVTELTQKINSLMGTDLDVVCVEGSFTDAVTMVANDEYPIFFSGANNSRARLMMDVRPTISFRTGGVGFATLCDTSATSAAASMFAPLKEPVAVNLLAVLLLSHMVFANLIYCTQHFGNSACRTRSYEKEALMAFYFSVLGYDLTKINTSLGRLLAGIDTLLQSVLMTLFVSAVTVVSITASDSQFDPDSLKDYTIAAVPSESNTYAWSAQVLASGLSPHAKSTGASVVDMSSDYSDCYTLLEAGTVDACCSMKEPLNEAISLSGGNLCGCEGQWNITPKITFIHNSYIEYGDNYNVALQTLQDNGVLDDLASTWLDVPVEVWGHLGLEVALWASMGLLIVFLWLGILIVAKFRSTLVKRRSKDKVIKGRGSISGSPMLSV</sequence>
<feature type="transmembrane region" description="Helical" evidence="1">
    <location>
        <begin position="393"/>
        <end position="414"/>
    </location>
</feature>
<evidence type="ECO:0000313" key="3">
    <source>
        <dbReference type="EMBL" id="GIQ82856.1"/>
    </source>
</evidence>